<organism evidence="3 4">
    <name type="scientific">Vanessa tameamea</name>
    <name type="common">Kamehameha butterfly</name>
    <dbReference type="NCBI Taxonomy" id="334116"/>
    <lineage>
        <taxon>Eukaryota</taxon>
        <taxon>Metazoa</taxon>
        <taxon>Ecdysozoa</taxon>
        <taxon>Arthropoda</taxon>
        <taxon>Hexapoda</taxon>
        <taxon>Insecta</taxon>
        <taxon>Pterygota</taxon>
        <taxon>Neoptera</taxon>
        <taxon>Endopterygota</taxon>
        <taxon>Lepidoptera</taxon>
        <taxon>Glossata</taxon>
        <taxon>Ditrysia</taxon>
        <taxon>Papilionoidea</taxon>
        <taxon>Nymphalidae</taxon>
        <taxon>Nymphalinae</taxon>
        <taxon>Vanessa</taxon>
    </lineage>
</organism>
<feature type="transmembrane region" description="Helical" evidence="1">
    <location>
        <begin position="20"/>
        <end position="40"/>
    </location>
</feature>
<feature type="transmembrane region" description="Helical" evidence="1">
    <location>
        <begin position="88"/>
        <end position="110"/>
    </location>
</feature>
<proteinExistence type="predicted"/>
<dbReference type="GeneID" id="113396518"/>
<keyword evidence="1" id="KW-0812">Transmembrane</keyword>
<sequence>MCLPLTSCCFCVKLDVGAKIISIINLVFSVVIAMLYGTAAMMPSYVAETRKIVYAIVANVAMFEIIIGSLLIYGVFGKKPRLILPWLITSWVFCVSLLALSIFGTILIVLKYTRDQETKSEVSTMSSVYCLYALTLYYFAAVVNSRREEMLFDDHTESSQGLMRREFGIKFPI</sequence>
<evidence type="ECO:0000256" key="1">
    <source>
        <dbReference type="SAM" id="Phobius"/>
    </source>
</evidence>
<feature type="transmembrane region" description="Helical" evidence="1">
    <location>
        <begin position="122"/>
        <end position="140"/>
    </location>
</feature>
<protein>
    <submittedName>
        <fullName evidence="4">Uncharacterized protein LOC113396518</fullName>
    </submittedName>
</protein>
<dbReference type="InterPro" id="IPR054291">
    <property type="entry name" value="DUF7027"/>
</dbReference>
<dbReference type="Pfam" id="PF22954">
    <property type="entry name" value="DUF7027"/>
    <property type="match status" value="1"/>
</dbReference>
<name>A0A8B8I1I5_VANTA</name>
<keyword evidence="1" id="KW-0472">Membrane</keyword>
<evidence type="ECO:0000259" key="2">
    <source>
        <dbReference type="Pfam" id="PF22954"/>
    </source>
</evidence>
<keyword evidence="1" id="KW-1133">Transmembrane helix</keyword>
<evidence type="ECO:0000313" key="4">
    <source>
        <dbReference type="RefSeq" id="XP_026490272.1"/>
    </source>
</evidence>
<feature type="transmembrane region" description="Helical" evidence="1">
    <location>
        <begin position="52"/>
        <end position="76"/>
    </location>
</feature>
<dbReference type="OMA" id="ANITMIQ"/>
<dbReference type="PANTHER" id="PTHR36694:SF11">
    <property type="entry name" value="LP21121P-RELATED"/>
    <property type="match status" value="1"/>
</dbReference>
<dbReference type="PANTHER" id="PTHR36694">
    <property type="entry name" value="PASIFLORA 1, ISOFORM A-RELATED"/>
    <property type="match status" value="1"/>
</dbReference>
<keyword evidence="3" id="KW-1185">Reference proteome</keyword>
<dbReference type="RefSeq" id="XP_026490272.1">
    <property type="nucleotide sequence ID" value="XM_026634487.2"/>
</dbReference>
<accession>A0A8B8I1I5</accession>
<dbReference type="AlphaFoldDB" id="A0A8B8I1I5"/>
<dbReference type="OrthoDB" id="8119184at2759"/>
<reference evidence="4" key="1">
    <citation type="submission" date="2025-08" db="UniProtKB">
        <authorList>
            <consortium name="RefSeq"/>
        </authorList>
    </citation>
    <scope>IDENTIFICATION</scope>
    <source>
        <tissue evidence="4">Whole body</tissue>
    </source>
</reference>
<feature type="domain" description="DUF7027" evidence="2">
    <location>
        <begin position="17"/>
        <end position="111"/>
    </location>
</feature>
<gene>
    <name evidence="4" type="primary">LOC113396518</name>
</gene>
<dbReference type="Proteomes" id="UP001652626">
    <property type="component" value="Chromosome 15"/>
</dbReference>
<evidence type="ECO:0000313" key="3">
    <source>
        <dbReference type="Proteomes" id="UP001652626"/>
    </source>
</evidence>